<dbReference type="NCBIfam" id="TIGR01297">
    <property type="entry name" value="CDF"/>
    <property type="match status" value="1"/>
</dbReference>
<evidence type="ECO:0000256" key="6">
    <source>
        <dbReference type="ARBA" id="ARBA00023136"/>
    </source>
</evidence>
<dbReference type="InterPro" id="IPR027469">
    <property type="entry name" value="Cation_efflux_TMD_sf"/>
</dbReference>
<keyword evidence="3" id="KW-0813">Transport</keyword>
<dbReference type="GO" id="GO:0016020">
    <property type="term" value="C:membrane"/>
    <property type="evidence" value="ECO:0007669"/>
    <property type="project" value="UniProtKB-SubCell"/>
</dbReference>
<dbReference type="Proteomes" id="UP001432027">
    <property type="component" value="Unassembled WGS sequence"/>
</dbReference>
<dbReference type="Gene3D" id="3.30.70.1350">
    <property type="entry name" value="Cation efflux protein, cytoplasmic domain"/>
    <property type="match status" value="1"/>
</dbReference>
<dbReference type="EMBL" id="BTSX01000002">
    <property type="protein sequence ID" value="GMS82571.1"/>
    <property type="molecule type" value="Genomic_DNA"/>
</dbReference>
<feature type="non-terminal residue" evidence="9">
    <location>
        <position position="1"/>
    </location>
</feature>
<keyword evidence="5 7" id="KW-1133">Transmembrane helix</keyword>
<evidence type="ECO:0000259" key="8">
    <source>
        <dbReference type="Pfam" id="PF01545"/>
    </source>
</evidence>
<reference evidence="9" key="1">
    <citation type="submission" date="2023-10" db="EMBL/GenBank/DDBJ databases">
        <title>Genome assembly of Pristionchus species.</title>
        <authorList>
            <person name="Yoshida K."/>
            <person name="Sommer R.J."/>
        </authorList>
    </citation>
    <scope>NUCLEOTIDE SEQUENCE</scope>
    <source>
        <strain evidence="9">RS0144</strain>
    </source>
</reference>
<comment type="similarity">
    <text evidence="2">Belongs to the cation diffusion facilitator (CDF) transporter (TC 2.A.4) family. SLC30A subfamily.</text>
</comment>
<keyword evidence="10" id="KW-1185">Reference proteome</keyword>
<evidence type="ECO:0000313" key="10">
    <source>
        <dbReference type="Proteomes" id="UP001432027"/>
    </source>
</evidence>
<protein>
    <recommendedName>
        <fullName evidence="8">Cation efflux protein transmembrane domain-containing protein</fullName>
    </recommendedName>
</protein>
<dbReference type="InterPro" id="IPR058533">
    <property type="entry name" value="Cation_efflux_TM"/>
</dbReference>
<dbReference type="SUPFAM" id="SSF160240">
    <property type="entry name" value="Cation efflux protein cytoplasmic domain-like"/>
    <property type="match status" value="1"/>
</dbReference>
<dbReference type="SUPFAM" id="SSF161111">
    <property type="entry name" value="Cation efflux protein transmembrane domain-like"/>
    <property type="match status" value="1"/>
</dbReference>
<dbReference type="AlphaFoldDB" id="A0AAV5SGS8"/>
<dbReference type="PANTHER" id="PTHR43840:SF17">
    <property type="entry name" value="CATION EFFLUX PROTEIN CYTOPLASMIC DOMAIN-CONTAINING PROTEIN"/>
    <property type="match status" value="1"/>
</dbReference>
<dbReference type="Gene3D" id="1.20.1510.10">
    <property type="entry name" value="Cation efflux protein transmembrane domain"/>
    <property type="match status" value="1"/>
</dbReference>
<feature type="domain" description="Cation efflux protein transmembrane" evidence="8">
    <location>
        <begin position="59"/>
        <end position="245"/>
    </location>
</feature>
<comment type="subcellular location">
    <subcellularLocation>
        <location evidence="1">Membrane</location>
        <topology evidence="1">Multi-pass membrane protein</topology>
    </subcellularLocation>
</comment>
<dbReference type="Pfam" id="PF01545">
    <property type="entry name" value="Cation_efflux"/>
    <property type="match status" value="1"/>
</dbReference>
<comment type="caution">
    <text evidence="9">The sequence shown here is derived from an EMBL/GenBank/DDBJ whole genome shotgun (WGS) entry which is preliminary data.</text>
</comment>
<dbReference type="PANTHER" id="PTHR43840">
    <property type="entry name" value="MITOCHONDRIAL METAL TRANSPORTER 1-RELATED"/>
    <property type="match status" value="1"/>
</dbReference>
<dbReference type="InterPro" id="IPR036837">
    <property type="entry name" value="Cation_efflux_CTD_sf"/>
</dbReference>
<feature type="transmembrane region" description="Helical" evidence="7">
    <location>
        <begin position="124"/>
        <end position="145"/>
    </location>
</feature>
<feature type="transmembrane region" description="Helical" evidence="7">
    <location>
        <begin position="54"/>
        <end position="76"/>
    </location>
</feature>
<feature type="transmembrane region" description="Helical" evidence="7">
    <location>
        <begin position="198"/>
        <end position="214"/>
    </location>
</feature>
<evidence type="ECO:0000313" key="9">
    <source>
        <dbReference type="EMBL" id="GMS82571.1"/>
    </source>
</evidence>
<dbReference type="InterPro" id="IPR050291">
    <property type="entry name" value="CDF_Transporter"/>
</dbReference>
<organism evidence="9 10">
    <name type="scientific">Pristionchus entomophagus</name>
    <dbReference type="NCBI Taxonomy" id="358040"/>
    <lineage>
        <taxon>Eukaryota</taxon>
        <taxon>Metazoa</taxon>
        <taxon>Ecdysozoa</taxon>
        <taxon>Nematoda</taxon>
        <taxon>Chromadorea</taxon>
        <taxon>Rhabditida</taxon>
        <taxon>Rhabditina</taxon>
        <taxon>Diplogasteromorpha</taxon>
        <taxon>Diplogasteroidea</taxon>
        <taxon>Neodiplogasteridae</taxon>
        <taxon>Pristionchus</taxon>
    </lineage>
</organism>
<name>A0AAV5SGS8_9BILA</name>
<accession>A0AAV5SGS8</accession>
<feature type="transmembrane region" description="Helical" evidence="7">
    <location>
        <begin position="220"/>
        <end position="239"/>
    </location>
</feature>
<evidence type="ECO:0000256" key="3">
    <source>
        <dbReference type="ARBA" id="ARBA00022448"/>
    </source>
</evidence>
<keyword evidence="6 7" id="KW-0472">Membrane</keyword>
<dbReference type="FunFam" id="1.20.1510.10:FF:000005">
    <property type="entry name" value="Putative Cation diffusion facilitator 1"/>
    <property type="match status" value="1"/>
</dbReference>
<feature type="transmembrane region" description="Helical" evidence="7">
    <location>
        <begin position="157"/>
        <end position="178"/>
    </location>
</feature>
<evidence type="ECO:0000256" key="4">
    <source>
        <dbReference type="ARBA" id="ARBA00022692"/>
    </source>
</evidence>
<dbReference type="GO" id="GO:0008324">
    <property type="term" value="F:monoatomic cation transmembrane transporter activity"/>
    <property type="evidence" value="ECO:0007669"/>
    <property type="project" value="InterPro"/>
</dbReference>
<evidence type="ECO:0000256" key="1">
    <source>
        <dbReference type="ARBA" id="ARBA00004141"/>
    </source>
</evidence>
<keyword evidence="4 7" id="KW-0812">Transmembrane</keyword>
<proteinExistence type="inferred from homology"/>
<evidence type="ECO:0000256" key="5">
    <source>
        <dbReference type="ARBA" id="ARBA00022989"/>
    </source>
</evidence>
<dbReference type="InterPro" id="IPR002524">
    <property type="entry name" value="Cation_efflux"/>
</dbReference>
<evidence type="ECO:0000256" key="2">
    <source>
        <dbReference type="ARBA" id="ARBA00008873"/>
    </source>
</evidence>
<evidence type="ECO:0000256" key="7">
    <source>
        <dbReference type="SAM" id="Phobius"/>
    </source>
</evidence>
<gene>
    <name evidence="9" type="ORF">PENTCL1PPCAC_4746</name>
</gene>
<sequence>KEPKIGYFEKKRRKKLLKKFYDDQNELLAQYERDAQILAGVIEPEDTEQRTDQILNMVHIGMNTFLLFANLAAAILSGSLSIVSTFVESAMDLTTGLIMFACLRMIKNSDDYKYPRGRERLETVGVILCSIIMGITNIVVILHSINAILNDKIDVNMNLVTLIILLAGCAMKFVLMIICFKRGSDSSKVIGMDMRNDIATSLVALVAAFVGSRWWKYADPAGACIVCSIIAFNWFYHALEHIPSLTGVRAEQEHISRVLKVAIDHDERIDKIDHVMLYHVGAKAMVEMHIVMEEHLPLKVTHDISHPLEKKLNQIEFVDRSFIHCDYNCDGD</sequence>